<accession>A0A553HSZ0</accession>
<gene>
    <name evidence="2" type="ORF">FHL15_008050</name>
</gene>
<feature type="transmembrane region" description="Helical" evidence="1">
    <location>
        <begin position="63"/>
        <end position="85"/>
    </location>
</feature>
<comment type="caution">
    <text evidence="2">The sequence shown here is derived from an EMBL/GenBank/DDBJ whole genome shotgun (WGS) entry which is preliminary data.</text>
</comment>
<protein>
    <submittedName>
        <fullName evidence="2">Uncharacterized protein</fullName>
    </submittedName>
</protein>
<keyword evidence="1" id="KW-0472">Membrane</keyword>
<organism evidence="2 3">
    <name type="scientific">Xylaria flabelliformis</name>
    <dbReference type="NCBI Taxonomy" id="2512241"/>
    <lineage>
        <taxon>Eukaryota</taxon>
        <taxon>Fungi</taxon>
        <taxon>Dikarya</taxon>
        <taxon>Ascomycota</taxon>
        <taxon>Pezizomycotina</taxon>
        <taxon>Sordariomycetes</taxon>
        <taxon>Xylariomycetidae</taxon>
        <taxon>Xylariales</taxon>
        <taxon>Xylariaceae</taxon>
        <taxon>Xylaria</taxon>
    </lineage>
</organism>
<dbReference type="Proteomes" id="UP000319160">
    <property type="component" value="Unassembled WGS sequence"/>
</dbReference>
<sequence>MHRMLVNKGFVLRSRSLSTDVVATLIVGVTSTIWTLSAFRYAYHPKALDALPVLTWGDTNFRMPSGLYIAVEAPLLTQIVFLLWLPKWLYARWQVSAGNMPQLCNSIQLRGPFGWEYNLGGALYWFFAIITWVAVGVPSSLTIALGEQGSPTSTRAILNIAALIIISFEGVPRNPYNDAMHSYSDEVLRIVLPTSHHEGTVYQLPSANSGFDAIWSPKIANEHLEADNEIMVLFQNMRSNRWTPSEPLERLRKTMARFRQRVILSPAQAQLLADWIYVDKSRLSEKVRSISCARAPGVHLIGRDLMYALCHAEYLVFVSQQALDEETRSKLGRLRLGSRTGASVEKGLDHTIGYLPGLEGYREAARYVYSIFDIPVEDHALNFSHPPPSFSIALRKSPASIDEYASELWELSKEHCESTFTALYFFTTVWFMELGNVDNFHIFPLRCRTTGGDLVSQEMMWRQIWYSSCVTQMVTVSPILLGAFVAGVLP</sequence>
<evidence type="ECO:0000256" key="1">
    <source>
        <dbReference type="SAM" id="Phobius"/>
    </source>
</evidence>
<proteinExistence type="predicted"/>
<keyword evidence="3" id="KW-1185">Reference proteome</keyword>
<keyword evidence="1" id="KW-0812">Transmembrane</keyword>
<keyword evidence="1" id="KW-1133">Transmembrane helix</keyword>
<feature type="transmembrane region" description="Helical" evidence="1">
    <location>
        <begin position="464"/>
        <end position="489"/>
    </location>
</feature>
<reference evidence="3" key="1">
    <citation type="submission" date="2019-06" db="EMBL/GenBank/DDBJ databases">
        <title>Draft genome sequence of the griseofulvin-producing fungus Xylaria cubensis strain G536.</title>
        <authorList>
            <person name="Mead M.E."/>
            <person name="Raja H.A."/>
            <person name="Steenwyk J.L."/>
            <person name="Knowles S.L."/>
            <person name="Oberlies N.H."/>
            <person name="Rokas A."/>
        </authorList>
    </citation>
    <scope>NUCLEOTIDE SEQUENCE [LARGE SCALE GENOMIC DNA]</scope>
    <source>
        <strain evidence="3">G536</strain>
    </source>
</reference>
<name>A0A553HSZ0_9PEZI</name>
<dbReference type="EMBL" id="VFLP01000049">
    <property type="protein sequence ID" value="TRX91068.1"/>
    <property type="molecule type" value="Genomic_DNA"/>
</dbReference>
<dbReference type="OrthoDB" id="5426789at2759"/>
<dbReference type="AlphaFoldDB" id="A0A553HSZ0"/>
<feature type="transmembrane region" description="Helical" evidence="1">
    <location>
        <begin position="152"/>
        <end position="171"/>
    </location>
</feature>
<evidence type="ECO:0000313" key="3">
    <source>
        <dbReference type="Proteomes" id="UP000319160"/>
    </source>
</evidence>
<feature type="transmembrane region" description="Helical" evidence="1">
    <location>
        <begin position="123"/>
        <end position="146"/>
    </location>
</feature>
<evidence type="ECO:0000313" key="2">
    <source>
        <dbReference type="EMBL" id="TRX91068.1"/>
    </source>
</evidence>
<feature type="transmembrane region" description="Helical" evidence="1">
    <location>
        <begin position="21"/>
        <end position="43"/>
    </location>
</feature>